<feature type="region of interest" description="Disordered" evidence="5">
    <location>
        <begin position="481"/>
        <end position="535"/>
    </location>
</feature>
<keyword evidence="3 6" id="KW-1133">Transmembrane helix</keyword>
<dbReference type="AlphaFoldDB" id="A0A9P7T3P3"/>
<feature type="chain" id="PRO_5040253946" description="TM7S3/TM198-like domain-containing protein" evidence="7">
    <location>
        <begin position="25"/>
        <end position="1208"/>
    </location>
</feature>
<evidence type="ECO:0000256" key="6">
    <source>
        <dbReference type="SAM" id="Phobius"/>
    </source>
</evidence>
<dbReference type="GO" id="GO:0016020">
    <property type="term" value="C:membrane"/>
    <property type="evidence" value="ECO:0007669"/>
    <property type="project" value="UniProtKB-SubCell"/>
</dbReference>
<evidence type="ECO:0000256" key="7">
    <source>
        <dbReference type="SAM" id="SignalP"/>
    </source>
</evidence>
<evidence type="ECO:0000256" key="5">
    <source>
        <dbReference type="SAM" id="MobiDB-lite"/>
    </source>
</evidence>
<comment type="caution">
    <text evidence="9">The sequence shown here is derived from an EMBL/GenBank/DDBJ whole genome shotgun (WGS) entry which is preliminary data.</text>
</comment>
<feature type="signal peptide" evidence="7">
    <location>
        <begin position="1"/>
        <end position="24"/>
    </location>
</feature>
<feature type="transmembrane region" description="Helical" evidence="6">
    <location>
        <begin position="209"/>
        <end position="227"/>
    </location>
</feature>
<gene>
    <name evidence="9" type="ORF">E4U43_007770</name>
</gene>
<feature type="compositionally biased region" description="Low complexity" evidence="5">
    <location>
        <begin position="1054"/>
        <end position="1063"/>
    </location>
</feature>
<feature type="region of interest" description="Disordered" evidence="5">
    <location>
        <begin position="600"/>
        <end position="771"/>
    </location>
</feature>
<feature type="region of interest" description="Disordered" evidence="5">
    <location>
        <begin position="1001"/>
        <end position="1020"/>
    </location>
</feature>
<protein>
    <recommendedName>
        <fullName evidence="8">TM7S3/TM198-like domain-containing protein</fullName>
    </recommendedName>
</protein>
<feature type="region of interest" description="Disordered" evidence="5">
    <location>
        <begin position="28"/>
        <end position="75"/>
    </location>
</feature>
<name>A0A9P7T3P3_9HYPO</name>
<evidence type="ECO:0000256" key="3">
    <source>
        <dbReference type="ARBA" id="ARBA00022989"/>
    </source>
</evidence>
<feature type="region of interest" description="Disordered" evidence="5">
    <location>
        <begin position="1053"/>
        <end position="1093"/>
    </location>
</feature>
<keyword evidence="7" id="KW-0732">Signal</keyword>
<feature type="transmembrane region" description="Helical" evidence="6">
    <location>
        <begin position="177"/>
        <end position="197"/>
    </location>
</feature>
<keyword evidence="10" id="KW-1185">Reference proteome</keyword>
<feature type="region of interest" description="Disordered" evidence="5">
    <location>
        <begin position="375"/>
        <end position="400"/>
    </location>
</feature>
<proteinExistence type="predicted"/>
<evidence type="ECO:0000313" key="9">
    <source>
        <dbReference type="EMBL" id="KAG6018046.1"/>
    </source>
</evidence>
<feature type="transmembrane region" description="Helical" evidence="6">
    <location>
        <begin position="287"/>
        <end position="309"/>
    </location>
</feature>
<feature type="domain" description="TM7S3/TM198-like" evidence="8">
    <location>
        <begin position="155"/>
        <end position="358"/>
    </location>
</feature>
<dbReference type="InterPro" id="IPR025256">
    <property type="entry name" value="TM7S3/TM198-like_dom"/>
</dbReference>
<feature type="region of interest" description="Disordered" evidence="5">
    <location>
        <begin position="886"/>
        <end position="918"/>
    </location>
</feature>
<feature type="compositionally biased region" description="Basic and acidic residues" evidence="5">
    <location>
        <begin position="420"/>
        <end position="433"/>
    </location>
</feature>
<evidence type="ECO:0000256" key="2">
    <source>
        <dbReference type="ARBA" id="ARBA00022692"/>
    </source>
</evidence>
<feature type="transmembrane region" description="Helical" evidence="6">
    <location>
        <begin position="234"/>
        <end position="257"/>
    </location>
</feature>
<dbReference type="Proteomes" id="UP000748025">
    <property type="component" value="Unassembled WGS sequence"/>
</dbReference>
<feature type="transmembrane region" description="Helical" evidence="6">
    <location>
        <begin position="150"/>
        <end position="170"/>
    </location>
</feature>
<feature type="transmembrane region" description="Helical" evidence="6">
    <location>
        <begin position="263"/>
        <end position="280"/>
    </location>
</feature>
<dbReference type="Pfam" id="PF13886">
    <property type="entry name" value="TM7S3_TM198"/>
    <property type="match status" value="1"/>
</dbReference>
<dbReference type="EMBL" id="SRPW01000073">
    <property type="protein sequence ID" value="KAG6018046.1"/>
    <property type="molecule type" value="Genomic_DNA"/>
</dbReference>
<feature type="region of interest" description="Disordered" evidence="5">
    <location>
        <begin position="836"/>
        <end position="871"/>
    </location>
</feature>
<feature type="compositionally biased region" description="Polar residues" evidence="5">
    <location>
        <begin position="689"/>
        <end position="701"/>
    </location>
</feature>
<evidence type="ECO:0000256" key="1">
    <source>
        <dbReference type="ARBA" id="ARBA00004141"/>
    </source>
</evidence>
<sequence>MMNLKASSLWALIFLVLVVQFAQSQSFAPNEKDGGATSITSPVASPARSKITDAAGRDQDDREPRGSSAQPTPEFSGFKTVLSATTQTTASSALPTATSSGFLDNSTFYNGKWLDNIFGKTYCAVKDADLPLLVTIPAGQLPLPPQLTPGWGVAGVIMLVTGVVYTLVGIKNRWIHTFFSTAYMTALGVAVLIVYVMNVPVGNALQGGYVVAVIMSGCAVGGASMFFKELTEGLGCALGGFCISMWLLCLVPGGLLHTVTSKAVFIASFTLVGFALYFSIWTRDWSLIVLIAFGGSTVTVLGIDCFSRAGLKEFWAYVWAINDNLFPLGADTYPITKGIRVEIAAVVFIFLAGIISQIKLWRIVREKRAKRAADRAQDQLDLEREEENVGRQIEESNGRERREWERVYGNGNADSITESRATDIGETGSEKGLRPGYTASKRKTSAGVGEMSEMSESDELKNEPDALMTAEDAEEGKITVRVAADDIPDSSTDVEGETLDEKTEPKQEVEDFGDSKRHSKVTTGSRRVSQAQTITEAPEVVPLPFTVPEATEVKSDGDRSSIATFADDAEAAASAAPRKHISLARKLSKGSASLLQSFSQISEHAGGGDDSASRAGQSTEELVMGGVRQTEDDERSLAATVDDESLSVPDVQSIVEDTEQNNASGEIEPVRRSIEIHAQLGKEDEELHNGSSLPQNTTRSQPVPATVVSEPVSVVEVKPPLDTDNANARVGESQQDEEKVPEICRMPSIEPTLPQSPDKTKSVASVSSIPASLTKDRLPRSLSRVAMSYRTNEWAKHLSHAECPEPEELLVASTRVTQKSKEPREQPVPVNVEELQQTAENGAPTPGVRRSFSIASEIESPASDSRQLSKQELPLVTDVVVPISSTGRESPFGQRMPRSPTVPPAPTLKKIPSGLRHSSSTFMPIAEESISQSEGELTIQEAHDFPQPLLSRQSSVAALDTMSQASVPRTARSPTPGVVSYASPQTLMGQREMFLRSKSQGNLLSSTPEPPFVSQGPESDAESLHNYAIYAAALNLSDPDDVPLSQRKEIIRQSSAMSLSRSSVQPATGHSRPLPGYESSDSLAFKSHQPNRSSLVPPIVAREAQLASFRQSVQYELRSGSPIVMNSGRETPFRSASLLGGGREAEVQRNIEMQRNVLMGQKEAEAQRREMQKREKEHVDRAFDERMRNGDMLEAHRAAMRRMQKEAK</sequence>
<feature type="region of interest" description="Disordered" evidence="5">
    <location>
        <begin position="1167"/>
        <end position="1190"/>
    </location>
</feature>
<feature type="compositionally biased region" description="Acidic residues" evidence="5">
    <location>
        <begin position="486"/>
        <end position="498"/>
    </location>
</feature>
<accession>A0A9P7T3P3</accession>
<keyword evidence="4 6" id="KW-0472">Membrane</keyword>
<comment type="subcellular location">
    <subcellularLocation>
        <location evidence="1">Membrane</location>
        <topology evidence="1">Multi-pass membrane protein</topology>
    </subcellularLocation>
</comment>
<feature type="compositionally biased region" description="Low complexity" evidence="5">
    <location>
        <begin position="702"/>
        <end position="720"/>
    </location>
</feature>
<dbReference type="PANTHER" id="PTHR39469:SF1">
    <property type="entry name" value="DUF4203 DOMAIN-CONTAINING PROTEIN"/>
    <property type="match status" value="1"/>
</dbReference>
<evidence type="ECO:0000256" key="4">
    <source>
        <dbReference type="ARBA" id="ARBA00023136"/>
    </source>
</evidence>
<feature type="compositionally biased region" description="Polar residues" evidence="5">
    <location>
        <begin position="521"/>
        <end position="535"/>
    </location>
</feature>
<keyword evidence="2 6" id="KW-0812">Transmembrane</keyword>
<feature type="region of interest" description="Disordered" evidence="5">
    <location>
        <begin position="413"/>
        <end position="463"/>
    </location>
</feature>
<reference evidence="9" key="1">
    <citation type="journal article" date="2020" name="bioRxiv">
        <title>Whole genome comparisons of ergot fungi reveals the divergence and evolution of species within the genus Claviceps are the result of varying mechanisms driving genome evolution and host range expansion.</title>
        <authorList>
            <person name="Wyka S.A."/>
            <person name="Mondo S.J."/>
            <person name="Liu M."/>
            <person name="Dettman J."/>
            <person name="Nalam V."/>
            <person name="Broders K.D."/>
        </authorList>
    </citation>
    <scope>NUCLEOTIDE SEQUENCE</scope>
    <source>
        <strain evidence="9">CCC 602</strain>
    </source>
</reference>
<feature type="compositionally biased region" description="Basic and acidic residues" evidence="5">
    <location>
        <begin position="668"/>
        <end position="688"/>
    </location>
</feature>
<organism evidence="9 10">
    <name type="scientific">Claviceps pusilla</name>
    <dbReference type="NCBI Taxonomy" id="123648"/>
    <lineage>
        <taxon>Eukaryota</taxon>
        <taxon>Fungi</taxon>
        <taxon>Dikarya</taxon>
        <taxon>Ascomycota</taxon>
        <taxon>Pezizomycotina</taxon>
        <taxon>Sordariomycetes</taxon>
        <taxon>Hypocreomycetidae</taxon>
        <taxon>Hypocreales</taxon>
        <taxon>Clavicipitaceae</taxon>
        <taxon>Claviceps</taxon>
    </lineage>
</organism>
<feature type="compositionally biased region" description="Polar residues" evidence="5">
    <location>
        <begin position="753"/>
        <end position="771"/>
    </location>
</feature>
<evidence type="ECO:0000259" key="8">
    <source>
        <dbReference type="Pfam" id="PF13886"/>
    </source>
</evidence>
<dbReference type="OrthoDB" id="102260at2759"/>
<feature type="compositionally biased region" description="Basic and acidic residues" evidence="5">
    <location>
        <begin position="499"/>
        <end position="516"/>
    </location>
</feature>
<feature type="region of interest" description="Disordered" evidence="5">
    <location>
        <begin position="961"/>
        <end position="984"/>
    </location>
</feature>
<evidence type="ECO:0000313" key="10">
    <source>
        <dbReference type="Proteomes" id="UP000748025"/>
    </source>
</evidence>
<feature type="compositionally biased region" description="Basic and acidic residues" evidence="5">
    <location>
        <begin position="55"/>
        <end position="65"/>
    </location>
</feature>
<dbReference type="PANTHER" id="PTHR39469">
    <property type="entry name" value="CHROMOSOME 1, WHOLE GENOME SHOTGUN SEQUENCE"/>
    <property type="match status" value="1"/>
</dbReference>